<protein>
    <recommendedName>
        <fullName evidence="4">Bacterial spore germination immunoglobulin-like domain-containing protein</fullName>
    </recommendedName>
</protein>
<keyword evidence="3" id="KW-1185">Reference proteome</keyword>
<evidence type="ECO:0000256" key="1">
    <source>
        <dbReference type="SAM" id="SignalP"/>
    </source>
</evidence>
<accession>A0A074M5J5</accession>
<gene>
    <name evidence="2" type="ORF">EL26_21555</name>
</gene>
<dbReference type="EMBL" id="JMIR01000041">
    <property type="protein sequence ID" value="KEO81267.1"/>
    <property type="molecule type" value="Genomic_DNA"/>
</dbReference>
<proteinExistence type="predicted"/>
<comment type="caution">
    <text evidence="2">The sequence shown here is derived from an EMBL/GenBank/DDBJ whole genome shotgun (WGS) entry which is preliminary data.</text>
</comment>
<evidence type="ECO:0008006" key="4">
    <source>
        <dbReference type="Google" id="ProtNLM"/>
    </source>
</evidence>
<name>A0A074M5J5_9BACL</name>
<dbReference type="PROSITE" id="PS51257">
    <property type="entry name" value="PROKAR_LIPOPROTEIN"/>
    <property type="match status" value="1"/>
</dbReference>
<dbReference type="AlphaFoldDB" id="A0A074M5J5"/>
<feature type="signal peptide" evidence="1">
    <location>
        <begin position="1"/>
        <end position="19"/>
    </location>
</feature>
<keyword evidence="1" id="KW-0732">Signal</keyword>
<dbReference type="Proteomes" id="UP000027931">
    <property type="component" value="Unassembled WGS sequence"/>
</dbReference>
<organism evidence="2 3">
    <name type="scientific">Tumebacillus flagellatus</name>
    <dbReference type="NCBI Taxonomy" id="1157490"/>
    <lineage>
        <taxon>Bacteria</taxon>
        <taxon>Bacillati</taxon>
        <taxon>Bacillota</taxon>
        <taxon>Bacilli</taxon>
        <taxon>Bacillales</taxon>
        <taxon>Alicyclobacillaceae</taxon>
        <taxon>Tumebacillus</taxon>
    </lineage>
</organism>
<evidence type="ECO:0000313" key="2">
    <source>
        <dbReference type="EMBL" id="KEO81267.1"/>
    </source>
</evidence>
<reference evidence="2 3" key="1">
    <citation type="journal article" date="2013" name="Int. J. Syst. Evol. Microbiol.">
        <title>Tumebacillus flagellatus sp. nov., an alpha-amylase/pullulanase-producing bacterium isolated from cassava wastewater.</title>
        <authorList>
            <person name="Wang Q."/>
            <person name="Xie N."/>
            <person name="Qin Y."/>
            <person name="Shen N."/>
            <person name="Zhu J."/>
            <person name="Mi H."/>
            <person name="Huang R."/>
        </authorList>
    </citation>
    <scope>NUCLEOTIDE SEQUENCE [LARGE SCALE GENOMIC DNA]</scope>
    <source>
        <strain evidence="2 3">GST4</strain>
    </source>
</reference>
<evidence type="ECO:0000313" key="3">
    <source>
        <dbReference type="Proteomes" id="UP000027931"/>
    </source>
</evidence>
<feature type="chain" id="PRO_5039716181" description="Bacterial spore germination immunoglobulin-like domain-containing protein" evidence="1">
    <location>
        <begin position="20"/>
        <end position="253"/>
    </location>
</feature>
<sequence length="253" mass="27756">MQIVTSKTFRMLSVLVALAALWTLSACFEAQEESVVHSPNLLESPPRIGITSASYPVHPGQKFSFHSTGGEWEGTQVTLFLISDDPVSLSQISDYKVIPQNATQIGSTELKNGAWSFDWQLPAAASVNQSFLLTARTDRGTIHTARFDSLQYDILEVSPSIAHAGESVHVHGVGFGAYRSMQPRLIQVRPETNFDLLHTFPVVYSNDGSFDFSLTLPASAELKLAQQGHYELNFKLSQSNGQAETVSAQIEIQ</sequence>
<dbReference type="RefSeq" id="WP_038093629.1">
    <property type="nucleotide sequence ID" value="NZ_JMIR01000041.1"/>
</dbReference>